<feature type="compositionally biased region" description="Basic and acidic residues" evidence="1">
    <location>
        <begin position="41"/>
        <end position="78"/>
    </location>
</feature>
<gene>
    <name evidence="2" type="ORF">DUI87_03433</name>
</gene>
<protein>
    <submittedName>
        <fullName evidence="2">Uncharacterized protein</fullName>
    </submittedName>
</protein>
<keyword evidence="3" id="KW-1185">Reference proteome</keyword>
<reference evidence="2 3" key="1">
    <citation type="submission" date="2018-07" db="EMBL/GenBank/DDBJ databases">
        <title>A high quality draft genome assembly of the barn swallow (H. rustica rustica).</title>
        <authorList>
            <person name="Formenti G."/>
            <person name="Chiara M."/>
            <person name="Poveda L."/>
            <person name="Francoijs K.-J."/>
            <person name="Bonisoli-Alquati A."/>
            <person name="Canova L."/>
            <person name="Gianfranceschi L."/>
            <person name="Horner D.S."/>
            <person name="Saino N."/>
        </authorList>
    </citation>
    <scope>NUCLEOTIDE SEQUENCE [LARGE SCALE GENOMIC DNA]</scope>
    <source>
        <strain evidence="2">Chelidonia</strain>
        <tissue evidence="2">Blood</tissue>
    </source>
</reference>
<sequence>MMQRSIARTRVQKLNDLGLISLHGCALTLSTKSAAKKKEKRREEKRREEKRREEKRREEKRREKRREEKRREEKREEEILMQPQSCQGAEILAHLH</sequence>
<evidence type="ECO:0000313" key="2">
    <source>
        <dbReference type="EMBL" id="RMC19867.1"/>
    </source>
</evidence>
<dbReference type="EMBL" id="QRBI01000094">
    <property type="protein sequence ID" value="RMC19867.1"/>
    <property type="molecule type" value="Genomic_DNA"/>
</dbReference>
<dbReference type="Proteomes" id="UP000269221">
    <property type="component" value="Unassembled WGS sequence"/>
</dbReference>
<proteinExistence type="predicted"/>
<evidence type="ECO:0000313" key="3">
    <source>
        <dbReference type="Proteomes" id="UP000269221"/>
    </source>
</evidence>
<comment type="caution">
    <text evidence="2">The sequence shown here is derived from an EMBL/GenBank/DDBJ whole genome shotgun (WGS) entry which is preliminary data.</text>
</comment>
<dbReference type="AlphaFoldDB" id="A0A3M0LL60"/>
<feature type="region of interest" description="Disordered" evidence="1">
    <location>
        <begin position="30"/>
        <end position="96"/>
    </location>
</feature>
<name>A0A3M0LL60_HIRRU</name>
<evidence type="ECO:0000256" key="1">
    <source>
        <dbReference type="SAM" id="MobiDB-lite"/>
    </source>
</evidence>
<accession>A0A3M0LL60</accession>
<organism evidence="2 3">
    <name type="scientific">Hirundo rustica rustica</name>
    <dbReference type="NCBI Taxonomy" id="333673"/>
    <lineage>
        <taxon>Eukaryota</taxon>
        <taxon>Metazoa</taxon>
        <taxon>Chordata</taxon>
        <taxon>Craniata</taxon>
        <taxon>Vertebrata</taxon>
        <taxon>Euteleostomi</taxon>
        <taxon>Archelosauria</taxon>
        <taxon>Archosauria</taxon>
        <taxon>Dinosauria</taxon>
        <taxon>Saurischia</taxon>
        <taxon>Theropoda</taxon>
        <taxon>Coelurosauria</taxon>
        <taxon>Aves</taxon>
        <taxon>Neognathae</taxon>
        <taxon>Neoaves</taxon>
        <taxon>Telluraves</taxon>
        <taxon>Australaves</taxon>
        <taxon>Passeriformes</taxon>
        <taxon>Sylvioidea</taxon>
        <taxon>Hirundinidae</taxon>
        <taxon>Hirundo</taxon>
    </lineage>
</organism>